<dbReference type="InParanoid" id="G0EEH8"/>
<dbReference type="GO" id="GO:0016757">
    <property type="term" value="F:glycosyltransferase activity"/>
    <property type="evidence" value="ECO:0007669"/>
    <property type="project" value="UniProtKB-KW"/>
</dbReference>
<evidence type="ECO:0000256" key="1">
    <source>
        <dbReference type="ARBA" id="ARBA00022676"/>
    </source>
</evidence>
<proteinExistence type="predicted"/>
<keyword evidence="1 4" id="KW-0328">Glycosyltransferase</keyword>
<dbReference type="Proteomes" id="UP000001037">
    <property type="component" value="Chromosome"/>
</dbReference>
<dbReference type="eggNOG" id="arCOG00040">
    <property type="taxonomic scope" value="Archaea"/>
</dbReference>
<dbReference type="CDD" id="cd06223">
    <property type="entry name" value="PRTases_typeI"/>
    <property type="match status" value="1"/>
</dbReference>
<dbReference type="InterPro" id="IPR000836">
    <property type="entry name" value="PRTase_dom"/>
</dbReference>
<dbReference type="Gene3D" id="3.40.50.2020">
    <property type="match status" value="1"/>
</dbReference>
<feature type="domain" description="Phosphoribosyltransferase" evidence="3">
    <location>
        <begin position="17"/>
        <end position="149"/>
    </location>
</feature>
<dbReference type="HOGENOM" id="CLU_080904_0_0_2"/>
<dbReference type="PANTHER" id="PTHR43363">
    <property type="entry name" value="HYPOXANTHINE PHOSPHORIBOSYLTRANSFERASE"/>
    <property type="match status" value="1"/>
</dbReference>
<dbReference type="RefSeq" id="WP_014025696.1">
    <property type="nucleotide sequence ID" value="NC_015931.1"/>
</dbReference>
<dbReference type="AlphaFoldDB" id="G0EEH8"/>
<dbReference type="Pfam" id="PF00156">
    <property type="entry name" value="Pribosyltran"/>
    <property type="match status" value="1"/>
</dbReference>
<sequence>MPRVPVKLVTWDEIVEWAYGLAKKIREDGYKPTVIIAVARGGYVPARLLCDFLGVENLLSIQSQHWVAAAQASEKAILKFPYHVDLSGHRALIVDDIVDTGETLMLAKEFVQREWKPDELKVAALQWISTVAKFKPDYYYIEVREWVWFQYPWTRLEDTMQFIKRMMEEAAREEGKREWTYDEIKKKFVEWYGVDVGDLYYREALLMLEERGIVERKDNVYVYKG</sequence>
<dbReference type="FunCoup" id="G0EEH8">
    <property type="interactions" value="86"/>
</dbReference>
<keyword evidence="5" id="KW-1185">Reference proteome</keyword>
<dbReference type="OrthoDB" id="4952at2157"/>
<evidence type="ECO:0000256" key="2">
    <source>
        <dbReference type="ARBA" id="ARBA00022679"/>
    </source>
</evidence>
<accession>G0EEH8</accession>
<dbReference type="KEGG" id="pfm:Pyrfu_0147"/>
<gene>
    <name evidence="4" type="ordered locus">Pyrfu_0147</name>
</gene>
<dbReference type="InterPro" id="IPR029057">
    <property type="entry name" value="PRTase-like"/>
</dbReference>
<evidence type="ECO:0000313" key="5">
    <source>
        <dbReference type="Proteomes" id="UP000001037"/>
    </source>
</evidence>
<dbReference type="SUPFAM" id="SSF53271">
    <property type="entry name" value="PRTase-like"/>
    <property type="match status" value="1"/>
</dbReference>
<reference evidence="4 5" key="1">
    <citation type="journal article" date="2011" name="Stand. Genomic Sci.">
        <title>Complete genome sequence of the hyperthermophilic chemolithoautotroph Pyrolobus fumarii type strain (1A).</title>
        <authorList>
            <person name="Anderson I."/>
            <person name="Goker M."/>
            <person name="Nolan M."/>
            <person name="Lucas S."/>
            <person name="Hammon N."/>
            <person name="Deshpande S."/>
            <person name="Cheng J.F."/>
            <person name="Tapia R."/>
            <person name="Han C."/>
            <person name="Goodwin L."/>
            <person name="Pitluck S."/>
            <person name="Huntemann M."/>
            <person name="Liolios K."/>
            <person name="Ivanova N."/>
            <person name="Pagani I."/>
            <person name="Mavromatis K."/>
            <person name="Ovchinikova G."/>
            <person name="Pati A."/>
            <person name="Chen A."/>
            <person name="Palaniappan K."/>
            <person name="Land M."/>
            <person name="Hauser L."/>
            <person name="Brambilla E.M."/>
            <person name="Huber H."/>
            <person name="Yasawong M."/>
            <person name="Rohde M."/>
            <person name="Spring S."/>
            <person name="Abt B."/>
            <person name="Sikorski J."/>
            <person name="Wirth R."/>
            <person name="Detter J.C."/>
            <person name="Woyke T."/>
            <person name="Bristow J."/>
            <person name="Eisen J.A."/>
            <person name="Markowitz V."/>
            <person name="Hugenholtz P."/>
            <person name="Kyrpides N.C."/>
            <person name="Klenk H.P."/>
            <person name="Lapidus A."/>
        </authorList>
    </citation>
    <scope>NUCLEOTIDE SEQUENCE [LARGE SCALE GENOMIC DNA]</scope>
    <source>
        <strain evidence="5">DSM 11204 / 1A</strain>
    </source>
</reference>
<protein>
    <submittedName>
        <fullName evidence="4">Phosphoribosyltransferase</fullName>
    </submittedName>
</protein>
<dbReference type="GeneID" id="11139782"/>
<evidence type="ECO:0000313" key="4">
    <source>
        <dbReference type="EMBL" id="AEM38019.1"/>
    </source>
</evidence>
<dbReference type="EMBL" id="CP002838">
    <property type="protein sequence ID" value="AEM38019.1"/>
    <property type="molecule type" value="Genomic_DNA"/>
</dbReference>
<evidence type="ECO:0000259" key="3">
    <source>
        <dbReference type="Pfam" id="PF00156"/>
    </source>
</evidence>
<dbReference type="PANTHER" id="PTHR43363:SF2">
    <property type="entry name" value="PHOSPHORIBOSYLTRANSFERASE"/>
    <property type="match status" value="1"/>
</dbReference>
<dbReference type="STRING" id="694429.Pyrfu_0147"/>
<organism evidence="4 5">
    <name type="scientific">Pyrolobus fumarii (strain DSM 11204 / 1A)</name>
    <dbReference type="NCBI Taxonomy" id="694429"/>
    <lineage>
        <taxon>Archaea</taxon>
        <taxon>Thermoproteota</taxon>
        <taxon>Thermoprotei</taxon>
        <taxon>Desulfurococcales</taxon>
        <taxon>Pyrodictiaceae</taxon>
        <taxon>Pyrolobus</taxon>
    </lineage>
</organism>
<name>G0EEH8_PYRF1</name>
<keyword evidence="2 4" id="KW-0808">Transferase</keyword>